<dbReference type="RefSeq" id="XP_029640017.1">
    <property type="nucleotide sequence ID" value="XM_029784157.2"/>
</dbReference>
<dbReference type="KEGG" id="osn:115215028"/>
<sequence>MTDPAPQLSPKVSPSSSPSKNTLQSFQGRTTPSLQNTPLFKKKKIIPKSPIATARRLNLNPEAALTDRPVVRPEKAATTKQTTAKPPANPPPPPKFIGRTIRRIPSYDAIKWLRHLLKLPPKSAKKKSFHLMKGCRPCCVILKKLPLEPSQKSLDLSHCPHSMTKTLKECSAACRYDYGRVHRPWMMLQHRRMKRVFAALLFNKTLRSMSVKLEPYAKSPKLPKPQSKVGPPLLSATPGKMRFFFLELKRKIILIPVIGNKMGQQAYELDNPQNIGILYNIAASLQKSSEETEQ</sequence>
<dbReference type="AlphaFoldDB" id="A0A6P7SNL2"/>
<feature type="compositionally biased region" description="Low complexity" evidence="1">
    <location>
        <begin position="9"/>
        <end position="20"/>
    </location>
</feature>
<feature type="region of interest" description="Disordered" evidence="1">
    <location>
        <begin position="1"/>
        <end position="97"/>
    </location>
</feature>
<protein>
    <submittedName>
        <fullName evidence="3">Uncharacterized protein LOC115215028</fullName>
    </submittedName>
    <submittedName>
        <fullName evidence="4">Uncharacterized protein LOC115215041</fullName>
    </submittedName>
</protein>
<organism evidence="2 3">
    <name type="scientific">Octopus sinensis</name>
    <name type="common">East Asian common octopus</name>
    <dbReference type="NCBI Taxonomy" id="2607531"/>
    <lineage>
        <taxon>Eukaryota</taxon>
        <taxon>Metazoa</taxon>
        <taxon>Spiralia</taxon>
        <taxon>Lophotrochozoa</taxon>
        <taxon>Mollusca</taxon>
        <taxon>Cephalopoda</taxon>
        <taxon>Coleoidea</taxon>
        <taxon>Octopodiformes</taxon>
        <taxon>Octopoda</taxon>
        <taxon>Incirrata</taxon>
        <taxon>Octopodidae</taxon>
        <taxon>Octopus</taxon>
    </lineage>
</organism>
<evidence type="ECO:0000313" key="2">
    <source>
        <dbReference type="Proteomes" id="UP000515154"/>
    </source>
</evidence>
<evidence type="ECO:0000256" key="1">
    <source>
        <dbReference type="SAM" id="MobiDB-lite"/>
    </source>
</evidence>
<proteinExistence type="predicted"/>
<gene>
    <name evidence="3" type="primary">LOC115215028</name>
    <name evidence="4" type="synonym">LOC115215041</name>
</gene>
<dbReference type="Proteomes" id="UP000515154">
    <property type="component" value="Linkage group LG8"/>
</dbReference>
<reference evidence="3 4" key="1">
    <citation type="submission" date="2025-08" db="UniProtKB">
        <authorList>
            <consortium name="RefSeq"/>
        </authorList>
    </citation>
    <scope>IDENTIFICATION</scope>
</reference>
<feature type="compositionally biased region" description="Polar residues" evidence="1">
    <location>
        <begin position="21"/>
        <end position="38"/>
    </location>
</feature>
<dbReference type="KEGG" id="osn:115215041"/>
<accession>A0A6P7SNL2</accession>
<evidence type="ECO:0000313" key="4">
    <source>
        <dbReference type="RefSeq" id="XP_029640034.1"/>
    </source>
</evidence>
<evidence type="ECO:0000313" key="3">
    <source>
        <dbReference type="RefSeq" id="XP_029640017.1"/>
    </source>
</evidence>
<dbReference type="RefSeq" id="XP_029640034.1">
    <property type="nucleotide sequence ID" value="XM_029784174.2"/>
</dbReference>
<keyword evidence="2" id="KW-1185">Reference proteome</keyword>
<name>A0A6P7SNL2_9MOLL</name>